<dbReference type="EMBL" id="JBEPLW010000002">
    <property type="protein sequence ID" value="MET3574803.1"/>
    <property type="molecule type" value="Genomic_DNA"/>
</dbReference>
<keyword evidence="13" id="KW-1185">Reference proteome</keyword>
<evidence type="ECO:0000313" key="12">
    <source>
        <dbReference type="EMBL" id="MET3574803.1"/>
    </source>
</evidence>
<feature type="binding site" evidence="10">
    <location>
        <begin position="148"/>
        <end position="149"/>
    </location>
    <ligand>
        <name>thiamine diphosphate</name>
        <dbReference type="ChEBI" id="CHEBI:58937"/>
    </ligand>
</feature>
<dbReference type="PANTHER" id="PTHR43322">
    <property type="entry name" value="1-D-DEOXYXYLULOSE 5-PHOSPHATE SYNTHASE-RELATED"/>
    <property type="match status" value="1"/>
</dbReference>
<evidence type="ECO:0000256" key="1">
    <source>
        <dbReference type="ARBA" id="ARBA00004980"/>
    </source>
</evidence>
<reference evidence="12 13" key="1">
    <citation type="submission" date="2024-06" db="EMBL/GenBank/DDBJ databases">
        <title>Genomic Encyclopedia of Type Strains, Phase IV (KMG-IV): sequencing the most valuable type-strain genomes for metagenomic binning, comparative biology and taxonomic classification.</title>
        <authorList>
            <person name="Goeker M."/>
        </authorList>
    </citation>
    <scope>NUCLEOTIDE SEQUENCE [LARGE SCALE GENOMIC DNA]</scope>
    <source>
        <strain evidence="12 13">DSM 26128</strain>
    </source>
</reference>
<feature type="binding site" evidence="10">
    <location>
        <position position="287"/>
    </location>
    <ligand>
        <name>thiamine diphosphate</name>
        <dbReference type="ChEBI" id="CHEBI:58937"/>
    </ligand>
</feature>
<proteinExistence type="inferred from homology"/>
<evidence type="ECO:0000256" key="3">
    <source>
        <dbReference type="ARBA" id="ARBA00011738"/>
    </source>
</evidence>
<gene>
    <name evidence="10" type="primary">dxs</name>
    <name evidence="12" type="ORF">ABID49_000685</name>
</gene>
<feature type="binding site" evidence="10">
    <location>
        <position position="370"/>
    </location>
    <ligand>
        <name>thiamine diphosphate</name>
        <dbReference type="ChEBI" id="CHEBI:58937"/>
    </ligand>
</feature>
<dbReference type="PROSITE" id="PS00802">
    <property type="entry name" value="TRANSKETOLASE_2"/>
    <property type="match status" value="1"/>
</dbReference>
<dbReference type="EC" id="2.2.1.7" evidence="10"/>
<evidence type="ECO:0000256" key="8">
    <source>
        <dbReference type="ARBA" id="ARBA00023052"/>
    </source>
</evidence>
<comment type="pathway">
    <text evidence="1 10">Metabolic intermediate biosynthesis; 1-deoxy-D-xylulose 5-phosphate biosynthesis; 1-deoxy-D-xylulose 5-phosphate from D-glyceraldehyde 3-phosphate and pyruvate: step 1/1.</text>
</comment>
<feature type="binding site" evidence="10">
    <location>
        <position position="176"/>
    </location>
    <ligand>
        <name>Mg(2+)</name>
        <dbReference type="ChEBI" id="CHEBI:18420"/>
    </ligand>
</feature>
<comment type="caution">
    <text evidence="12">The sequence shown here is derived from an EMBL/GenBank/DDBJ whole genome shotgun (WGS) entry which is preliminary data.</text>
</comment>
<evidence type="ECO:0000256" key="6">
    <source>
        <dbReference type="ARBA" id="ARBA00022842"/>
    </source>
</evidence>
<keyword evidence="8 10" id="KW-0786">Thiamine pyrophosphate</keyword>
<comment type="cofactor">
    <cofactor evidence="10">
        <name>Mg(2+)</name>
        <dbReference type="ChEBI" id="CHEBI:18420"/>
    </cofactor>
    <text evidence="10">Binds 1 Mg(2+) ion per subunit.</text>
</comment>
<dbReference type="NCBIfam" id="TIGR00204">
    <property type="entry name" value="dxs"/>
    <property type="match status" value="1"/>
</dbReference>
<accession>A0ABV2G954</accession>
<dbReference type="Pfam" id="PF02780">
    <property type="entry name" value="Transketolase_C"/>
    <property type="match status" value="1"/>
</dbReference>
<dbReference type="NCBIfam" id="NF003933">
    <property type="entry name" value="PRK05444.2-2"/>
    <property type="match status" value="1"/>
</dbReference>
<comment type="catalytic activity">
    <reaction evidence="10">
        <text>D-glyceraldehyde 3-phosphate + pyruvate + H(+) = 1-deoxy-D-xylulose 5-phosphate + CO2</text>
        <dbReference type="Rhea" id="RHEA:12605"/>
        <dbReference type="ChEBI" id="CHEBI:15361"/>
        <dbReference type="ChEBI" id="CHEBI:15378"/>
        <dbReference type="ChEBI" id="CHEBI:16526"/>
        <dbReference type="ChEBI" id="CHEBI:57792"/>
        <dbReference type="ChEBI" id="CHEBI:59776"/>
        <dbReference type="EC" id="2.2.1.7"/>
    </reaction>
</comment>
<dbReference type="InterPro" id="IPR033248">
    <property type="entry name" value="Transketolase_C"/>
</dbReference>
<dbReference type="InterPro" id="IPR005475">
    <property type="entry name" value="Transketolase-like_Pyr-bd"/>
</dbReference>
<keyword evidence="9 10" id="KW-0414">Isoprene biosynthesis</keyword>
<evidence type="ECO:0000313" key="13">
    <source>
        <dbReference type="Proteomes" id="UP001549099"/>
    </source>
</evidence>
<dbReference type="Pfam" id="PF13292">
    <property type="entry name" value="DXP_synthase_N"/>
    <property type="match status" value="1"/>
</dbReference>
<comment type="similarity">
    <text evidence="2 10">Belongs to the transketolase family. DXPS subfamily.</text>
</comment>
<feature type="binding site" evidence="10">
    <location>
        <position position="147"/>
    </location>
    <ligand>
        <name>Mg(2+)</name>
        <dbReference type="ChEBI" id="CHEBI:18420"/>
    </ligand>
</feature>
<organism evidence="12 13">
    <name type="scientific">Bhargavaea ullalensis</name>
    <dbReference type="NCBI Taxonomy" id="1265685"/>
    <lineage>
        <taxon>Bacteria</taxon>
        <taxon>Bacillati</taxon>
        <taxon>Bacillota</taxon>
        <taxon>Bacilli</taxon>
        <taxon>Bacillales</taxon>
        <taxon>Caryophanaceae</taxon>
        <taxon>Bhargavaea</taxon>
    </lineage>
</organism>
<feature type="binding site" evidence="10">
    <location>
        <position position="75"/>
    </location>
    <ligand>
        <name>thiamine diphosphate</name>
        <dbReference type="ChEBI" id="CHEBI:58937"/>
    </ligand>
</feature>
<evidence type="ECO:0000259" key="11">
    <source>
        <dbReference type="SMART" id="SM00861"/>
    </source>
</evidence>
<evidence type="ECO:0000256" key="5">
    <source>
        <dbReference type="ARBA" id="ARBA00022723"/>
    </source>
</evidence>
<sequence>MMAMDLTSISDPSFLKDLSNDELEALATDIRKFLINELSATGGHIGPNLGVVELTIALHRAFDSPKDKILWDVGHQAYVHKILTGRACDFATLRQFKGLCGFPKRIESEHDVWETGHSSTSLSAAMGMAAARDIKRMNNYVVPVIGDGALTGGMALEALNHIGSEKTDMTVILNDNEMSIAPNVGALHNVLGRLRTAGKYNKAKDELELLLKKVPAVGGKLAATAERVKDSLKYLLVSGVFFEELGFTYLGPVDGHSFEDLESTLNYAKKMDGPVLVHVITKKGKGFRPAEEDKVGTWHGTGPYKLETGALIKSPAAGPAWSALISETVRKVARTDRRVAAITPAMPVGSKLEGFASEFPDRMFDVGIAEQHAATMAAGMAAEGMKPFLAIYSTFLQRAYDQMLHDISRQNLNVFVGIDRAGLVGADGETHQGVFDIAFLRSMPNFTIMMPKDENEGQHMVRTAISYDSGPIALRYPRGNGIGVPMDEELREIPIGSWEILKEGKDAAIVTFGTTIPMAFAAAERLAEKGIDAEIVNARFIKPFDEEMLISLLDRNIPIMTVEEAVLAGGFGSGVLEFAHDHGYHHSVIGRMGIPDHFIEHGNVGELLKEIGMTDENLAVRVEELVGLSREERTKVL</sequence>
<evidence type="ECO:0000256" key="9">
    <source>
        <dbReference type="ARBA" id="ARBA00023229"/>
    </source>
</evidence>
<dbReference type="GO" id="GO:0008661">
    <property type="term" value="F:1-deoxy-D-xylulose-5-phosphate synthase activity"/>
    <property type="evidence" value="ECO:0007669"/>
    <property type="project" value="UniProtKB-EC"/>
</dbReference>
<feature type="binding site" evidence="10">
    <location>
        <begin position="116"/>
        <end position="118"/>
    </location>
    <ligand>
        <name>thiamine diphosphate</name>
        <dbReference type="ChEBI" id="CHEBI:58937"/>
    </ligand>
</feature>
<dbReference type="InterPro" id="IPR020826">
    <property type="entry name" value="Transketolase_BS"/>
</dbReference>
<comment type="function">
    <text evidence="10">Catalyzes the acyloin condensation reaction between C atoms 2 and 3 of pyruvate and glyceraldehyde 3-phosphate to yield 1-deoxy-D-xylulose-5-phosphate (DXP).</text>
</comment>
<evidence type="ECO:0000256" key="7">
    <source>
        <dbReference type="ARBA" id="ARBA00022977"/>
    </source>
</evidence>
<keyword evidence="6 10" id="KW-0460">Magnesium</keyword>
<feature type="binding site" evidence="10">
    <location>
        <position position="176"/>
    </location>
    <ligand>
        <name>thiamine diphosphate</name>
        <dbReference type="ChEBI" id="CHEBI:58937"/>
    </ligand>
</feature>
<dbReference type="PROSITE" id="PS00801">
    <property type="entry name" value="TRANSKETOLASE_1"/>
    <property type="match status" value="1"/>
</dbReference>
<evidence type="ECO:0000256" key="2">
    <source>
        <dbReference type="ARBA" id="ARBA00011081"/>
    </source>
</evidence>
<protein>
    <recommendedName>
        <fullName evidence="10">1-deoxy-D-xylulose-5-phosphate synthase</fullName>
        <ecNumber evidence="10">2.2.1.7</ecNumber>
    </recommendedName>
    <alternativeName>
        <fullName evidence="10">1-deoxyxylulose-5-phosphate synthase</fullName>
        <shortName evidence="10">DXP synthase</shortName>
        <shortName evidence="10">DXPS</shortName>
    </alternativeName>
</protein>
<dbReference type="SMART" id="SM00861">
    <property type="entry name" value="Transket_pyr"/>
    <property type="match status" value="1"/>
</dbReference>
<evidence type="ECO:0000256" key="10">
    <source>
        <dbReference type="HAMAP-Rule" id="MF_00315"/>
    </source>
</evidence>
<dbReference type="SUPFAM" id="SSF52922">
    <property type="entry name" value="TK C-terminal domain-like"/>
    <property type="match status" value="1"/>
</dbReference>
<dbReference type="Gene3D" id="3.40.50.970">
    <property type="match status" value="2"/>
</dbReference>
<dbReference type="InterPro" id="IPR009014">
    <property type="entry name" value="Transketo_C/PFOR_II"/>
</dbReference>
<dbReference type="Pfam" id="PF02779">
    <property type="entry name" value="Transket_pyr"/>
    <property type="match status" value="1"/>
</dbReference>
<feature type="domain" description="Transketolase-like pyrimidine-binding" evidence="11">
    <location>
        <begin position="319"/>
        <end position="484"/>
    </location>
</feature>
<dbReference type="CDD" id="cd07033">
    <property type="entry name" value="TPP_PYR_DXS_TK_like"/>
    <property type="match status" value="1"/>
</dbReference>
<dbReference type="InterPro" id="IPR049557">
    <property type="entry name" value="Transketolase_CS"/>
</dbReference>
<dbReference type="InterPro" id="IPR005477">
    <property type="entry name" value="Dxylulose-5-P_synthase"/>
</dbReference>
<keyword evidence="5 10" id="KW-0479">Metal-binding</keyword>
<dbReference type="SUPFAM" id="SSF52518">
    <property type="entry name" value="Thiamin diphosphate-binding fold (THDP-binding)"/>
    <property type="match status" value="2"/>
</dbReference>
<evidence type="ECO:0000256" key="4">
    <source>
        <dbReference type="ARBA" id="ARBA00022679"/>
    </source>
</evidence>
<dbReference type="Gene3D" id="3.40.50.920">
    <property type="match status" value="1"/>
</dbReference>
<name>A0ABV2G954_9BACL</name>
<keyword evidence="4 10" id="KW-0808">Transferase</keyword>
<dbReference type="Proteomes" id="UP001549099">
    <property type="component" value="Unassembled WGS sequence"/>
</dbReference>
<dbReference type="CDD" id="cd02007">
    <property type="entry name" value="TPP_DXS"/>
    <property type="match status" value="1"/>
</dbReference>
<comment type="subunit">
    <text evidence="3 10">Homodimer.</text>
</comment>
<keyword evidence="7 10" id="KW-0784">Thiamine biosynthesis</keyword>
<dbReference type="PANTHER" id="PTHR43322:SF5">
    <property type="entry name" value="1-DEOXY-D-XYLULOSE-5-PHOSPHATE SYNTHASE, CHLOROPLASTIC"/>
    <property type="match status" value="1"/>
</dbReference>
<comment type="cofactor">
    <cofactor evidence="10">
        <name>thiamine diphosphate</name>
        <dbReference type="ChEBI" id="CHEBI:58937"/>
    </cofactor>
    <text evidence="10">Binds 1 thiamine pyrophosphate per subunit.</text>
</comment>
<dbReference type="InterPro" id="IPR029061">
    <property type="entry name" value="THDP-binding"/>
</dbReference>
<dbReference type="HAMAP" id="MF_00315">
    <property type="entry name" value="DXP_synth"/>
    <property type="match status" value="1"/>
</dbReference>